<organism evidence="2 3">
    <name type="scientific">Bemisia tabaci</name>
    <name type="common">Sweetpotato whitefly</name>
    <name type="synonym">Aleurodes tabaci</name>
    <dbReference type="NCBI Taxonomy" id="7038"/>
    <lineage>
        <taxon>Eukaryota</taxon>
        <taxon>Metazoa</taxon>
        <taxon>Ecdysozoa</taxon>
        <taxon>Arthropoda</taxon>
        <taxon>Hexapoda</taxon>
        <taxon>Insecta</taxon>
        <taxon>Pterygota</taxon>
        <taxon>Neoptera</taxon>
        <taxon>Paraneoptera</taxon>
        <taxon>Hemiptera</taxon>
        <taxon>Sternorrhyncha</taxon>
        <taxon>Aleyrodoidea</taxon>
        <taxon>Aleyrodidae</taxon>
        <taxon>Aleyrodinae</taxon>
        <taxon>Bemisia</taxon>
    </lineage>
</organism>
<evidence type="ECO:0000313" key="2">
    <source>
        <dbReference type="EMBL" id="CAH0385864.1"/>
    </source>
</evidence>
<feature type="compositionally biased region" description="Basic and acidic residues" evidence="1">
    <location>
        <begin position="114"/>
        <end position="129"/>
    </location>
</feature>
<proteinExistence type="predicted"/>
<protein>
    <submittedName>
        <fullName evidence="2">Uncharacterized protein</fullName>
    </submittedName>
</protein>
<feature type="region of interest" description="Disordered" evidence="1">
    <location>
        <begin position="23"/>
        <end position="158"/>
    </location>
</feature>
<feature type="compositionally biased region" description="Polar residues" evidence="1">
    <location>
        <begin position="37"/>
        <end position="58"/>
    </location>
</feature>
<feature type="compositionally biased region" description="Acidic residues" evidence="1">
    <location>
        <begin position="76"/>
        <end position="88"/>
    </location>
</feature>
<evidence type="ECO:0000313" key="3">
    <source>
        <dbReference type="Proteomes" id="UP001152759"/>
    </source>
</evidence>
<dbReference type="Proteomes" id="UP001152759">
    <property type="component" value="Chromosome 2"/>
</dbReference>
<dbReference type="AlphaFoldDB" id="A0A9P0A7L8"/>
<keyword evidence="3" id="KW-1185">Reference proteome</keyword>
<name>A0A9P0A7L8_BEMTA</name>
<sequence length="307" mass="35307">MDQNKSLNNQLKSLTERLNEFLKKDNENTSSPRRKIPNTQLSSAPTTNSKKVSKQLFTDPNKFDVLSGDQEVTDVSTDDTSPEDDIDDVFIQKADKEVKRILMQSKNTTNNKTKPKEPRSSKDKGDPSKDANSNPENGDKSETGENVPKVKPKRPTPIKITSADKLEEFVPYIKEALPDESLWSVQALNDGIFKVKPMTEEAHSLIREVLEKIGIKFYFYENKNTRPLRIIAKKLHESLSLDDIRIDLIKKGFDVVKVDNIIEKNRVTDSEGLLERYQEAKKWHSNDQWKSFVKFENQTEMNFDRMS</sequence>
<accession>A0A9P0A7L8</accession>
<gene>
    <name evidence="2" type="ORF">BEMITA_LOCUS5046</name>
</gene>
<evidence type="ECO:0000256" key="1">
    <source>
        <dbReference type="SAM" id="MobiDB-lite"/>
    </source>
</evidence>
<reference evidence="2" key="1">
    <citation type="submission" date="2021-12" db="EMBL/GenBank/DDBJ databases">
        <authorList>
            <person name="King R."/>
        </authorList>
    </citation>
    <scope>NUCLEOTIDE SEQUENCE</scope>
</reference>
<dbReference type="EMBL" id="OU963863">
    <property type="protein sequence ID" value="CAH0385864.1"/>
    <property type="molecule type" value="Genomic_DNA"/>
</dbReference>